<evidence type="ECO:0000313" key="2">
    <source>
        <dbReference type="EMBL" id="MBB5721495.1"/>
    </source>
</evidence>
<comment type="caution">
    <text evidence="2">The sequence shown here is derived from an EMBL/GenBank/DDBJ whole genome shotgun (WGS) entry which is preliminary data.</text>
</comment>
<accession>A0A7W9EYU6</accession>
<dbReference type="Proteomes" id="UP000535415">
    <property type="component" value="Unassembled WGS sequence"/>
</dbReference>
<evidence type="ECO:0000256" key="1">
    <source>
        <dbReference type="SAM" id="Phobius"/>
    </source>
</evidence>
<keyword evidence="1" id="KW-0472">Membrane</keyword>
<proteinExistence type="predicted"/>
<protein>
    <submittedName>
        <fullName evidence="2">Putative membrane protein</fullName>
    </submittedName>
</protein>
<keyword evidence="3" id="KW-1185">Reference proteome</keyword>
<evidence type="ECO:0000313" key="3">
    <source>
        <dbReference type="Proteomes" id="UP000535415"/>
    </source>
</evidence>
<feature type="transmembrane region" description="Helical" evidence="1">
    <location>
        <begin position="31"/>
        <end position="47"/>
    </location>
</feature>
<sequence length="52" mass="5459">MPTTLFAIILISVLIAGGITAFAISLAPASTVIPIALVAAFGVRMILRHRLR</sequence>
<name>A0A7W9EYU6_9RHOB</name>
<reference evidence="2 3" key="1">
    <citation type="submission" date="2020-08" db="EMBL/GenBank/DDBJ databases">
        <title>Genomic Encyclopedia of Type Strains, Phase IV (KMG-IV): sequencing the most valuable type-strain genomes for metagenomic binning, comparative biology and taxonomic classification.</title>
        <authorList>
            <person name="Goeker M."/>
        </authorList>
    </citation>
    <scope>NUCLEOTIDE SEQUENCE [LARGE SCALE GENOMIC DNA]</scope>
    <source>
        <strain evidence="2 3">DSM 101064</strain>
    </source>
</reference>
<gene>
    <name evidence="2" type="ORF">FHS72_001107</name>
</gene>
<keyword evidence="1" id="KW-1133">Transmembrane helix</keyword>
<organism evidence="2 3">
    <name type="scientific">Yoonia ponticola</name>
    <dbReference type="NCBI Taxonomy" id="1524255"/>
    <lineage>
        <taxon>Bacteria</taxon>
        <taxon>Pseudomonadati</taxon>
        <taxon>Pseudomonadota</taxon>
        <taxon>Alphaproteobacteria</taxon>
        <taxon>Rhodobacterales</taxon>
        <taxon>Paracoccaceae</taxon>
        <taxon>Yoonia</taxon>
    </lineage>
</organism>
<dbReference type="AlphaFoldDB" id="A0A7W9EYU6"/>
<keyword evidence="1" id="KW-0812">Transmembrane</keyword>
<dbReference type="EMBL" id="JACIJM010000003">
    <property type="protein sequence ID" value="MBB5721495.1"/>
    <property type="molecule type" value="Genomic_DNA"/>
</dbReference>